<dbReference type="PANTHER" id="PTHR30269">
    <property type="entry name" value="TRANSMEMBRANE PROTEIN YFCA"/>
    <property type="match status" value="1"/>
</dbReference>
<feature type="transmembrane region" description="Helical" evidence="8">
    <location>
        <begin position="82"/>
        <end position="114"/>
    </location>
</feature>
<keyword evidence="6 8" id="KW-1133">Transmembrane helix</keyword>
<reference evidence="10" key="1">
    <citation type="submission" date="2021-01" db="EMBL/GenBank/DDBJ databases">
        <title>Genome public.</title>
        <authorList>
            <person name="Liu C."/>
            <person name="Sun Q."/>
        </authorList>
    </citation>
    <scope>NUCLEOTIDE SEQUENCE [LARGE SCALE GENOMIC DNA]</scope>
    <source>
        <strain evidence="10">CGMCC 1.18722</strain>
    </source>
</reference>
<feature type="transmembrane region" description="Helical" evidence="8">
    <location>
        <begin position="9"/>
        <end position="37"/>
    </location>
</feature>
<comment type="subcellular location">
    <subcellularLocation>
        <location evidence="1 8">Cell membrane</location>
        <topology evidence="1 8">Multi-pass membrane protein</topology>
    </subcellularLocation>
</comment>
<keyword evidence="3" id="KW-0813">Transport</keyword>
<feature type="transmembrane region" description="Helical" evidence="8">
    <location>
        <begin position="126"/>
        <end position="151"/>
    </location>
</feature>
<evidence type="ECO:0000256" key="3">
    <source>
        <dbReference type="ARBA" id="ARBA00022448"/>
    </source>
</evidence>
<dbReference type="Pfam" id="PF01925">
    <property type="entry name" value="TauE"/>
    <property type="match status" value="1"/>
</dbReference>
<evidence type="ECO:0000256" key="8">
    <source>
        <dbReference type="RuleBase" id="RU363041"/>
    </source>
</evidence>
<evidence type="ECO:0000256" key="5">
    <source>
        <dbReference type="ARBA" id="ARBA00022692"/>
    </source>
</evidence>
<dbReference type="InterPro" id="IPR052017">
    <property type="entry name" value="TSUP"/>
</dbReference>
<accession>A0ABS1QNW0</accession>
<feature type="transmembrane region" description="Helical" evidence="8">
    <location>
        <begin position="186"/>
        <end position="206"/>
    </location>
</feature>
<keyword evidence="7 8" id="KW-0472">Membrane</keyword>
<evidence type="ECO:0000256" key="2">
    <source>
        <dbReference type="ARBA" id="ARBA00009142"/>
    </source>
</evidence>
<feature type="transmembrane region" description="Helical" evidence="8">
    <location>
        <begin position="43"/>
        <end position="61"/>
    </location>
</feature>
<keyword evidence="5 8" id="KW-0812">Transmembrane</keyword>
<evidence type="ECO:0000256" key="4">
    <source>
        <dbReference type="ARBA" id="ARBA00022475"/>
    </source>
</evidence>
<comment type="caution">
    <text evidence="9">The sequence shown here is derived from an EMBL/GenBank/DDBJ whole genome shotgun (WGS) entry which is preliminary data.</text>
</comment>
<evidence type="ECO:0000256" key="6">
    <source>
        <dbReference type="ARBA" id="ARBA00022989"/>
    </source>
</evidence>
<gene>
    <name evidence="9" type="ORF">JKV55_03880</name>
</gene>
<feature type="transmembrane region" description="Helical" evidence="8">
    <location>
        <begin position="218"/>
        <end position="239"/>
    </location>
</feature>
<dbReference type="PANTHER" id="PTHR30269:SF37">
    <property type="entry name" value="MEMBRANE TRANSPORTER PROTEIN"/>
    <property type="match status" value="1"/>
</dbReference>
<dbReference type="EMBL" id="JAERTZ010000012">
    <property type="protein sequence ID" value="MBL1376476.1"/>
    <property type="molecule type" value="Genomic_DNA"/>
</dbReference>
<protein>
    <recommendedName>
        <fullName evidence="8">Probable membrane transporter protein</fullName>
    </recommendedName>
</protein>
<dbReference type="RefSeq" id="WP_202082439.1">
    <property type="nucleotide sequence ID" value="NZ_JAERTZ010000012.1"/>
</dbReference>
<sequence>MLYSSSEALALFIVTFGILLQAWVGIGFGLLVAPLLYLIEPSYVPGPVLVLGWILSVIMVMKQRHGLNWRRVFPAIVARLPGSWCGVLLLVSISSCQLSFLFGAVLLVATWLSWRSYTLTITTKNMIVAGFFSGLMGTTTSIGGPPMALLYQRENRLVARNEIAAFFLVGTPLSIALVVFSRGFELLMFPFIMKMLPGVLGGVWLYSRLEMVAGNESVRGVVLILSALSAVGVLCQGMLGLF</sequence>
<feature type="transmembrane region" description="Helical" evidence="8">
    <location>
        <begin position="163"/>
        <end position="180"/>
    </location>
</feature>
<evidence type="ECO:0000313" key="9">
    <source>
        <dbReference type="EMBL" id="MBL1376476.1"/>
    </source>
</evidence>
<evidence type="ECO:0000313" key="10">
    <source>
        <dbReference type="Proteomes" id="UP000638570"/>
    </source>
</evidence>
<name>A0ABS1QNW0_9GAMM</name>
<organism evidence="9 10">
    <name type="scientific">Zobellella iuensis</name>
    <dbReference type="NCBI Taxonomy" id="2803811"/>
    <lineage>
        <taxon>Bacteria</taxon>
        <taxon>Pseudomonadati</taxon>
        <taxon>Pseudomonadota</taxon>
        <taxon>Gammaproteobacteria</taxon>
        <taxon>Aeromonadales</taxon>
        <taxon>Aeromonadaceae</taxon>
        <taxon>Zobellella</taxon>
    </lineage>
</organism>
<dbReference type="InterPro" id="IPR002781">
    <property type="entry name" value="TM_pro_TauE-like"/>
</dbReference>
<evidence type="ECO:0000256" key="1">
    <source>
        <dbReference type="ARBA" id="ARBA00004651"/>
    </source>
</evidence>
<keyword evidence="10" id="KW-1185">Reference proteome</keyword>
<proteinExistence type="inferred from homology"/>
<keyword evidence="4 8" id="KW-1003">Cell membrane</keyword>
<evidence type="ECO:0000256" key="7">
    <source>
        <dbReference type="ARBA" id="ARBA00023136"/>
    </source>
</evidence>
<dbReference type="Proteomes" id="UP000638570">
    <property type="component" value="Unassembled WGS sequence"/>
</dbReference>
<comment type="similarity">
    <text evidence="2 8">Belongs to the 4-toluene sulfonate uptake permease (TSUP) (TC 2.A.102) family.</text>
</comment>